<organism evidence="4 5">
    <name type="scientific">Actinomadura miaoliensis</name>
    <dbReference type="NCBI Taxonomy" id="430685"/>
    <lineage>
        <taxon>Bacteria</taxon>
        <taxon>Bacillati</taxon>
        <taxon>Actinomycetota</taxon>
        <taxon>Actinomycetes</taxon>
        <taxon>Streptosporangiales</taxon>
        <taxon>Thermomonosporaceae</taxon>
        <taxon>Actinomadura</taxon>
    </lineage>
</organism>
<evidence type="ECO:0000313" key="5">
    <source>
        <dbReference type="Proteomes" id="UP001500683"/>
    </source>
</evidence>
<reference evidence="5" key="1">
    <citation type="journal article" date="2019" name="Int. J. Syst. Evol. Microbiol.">
        <title>The Global Catalogue of Microorganisms (GCM) 10K type strain sequencing project: providing services to taxonomists for standard genome sequencing and annotation.</title>
        <authorList>
            <consortium name="The Broad Institute Genomics Platform"/>
            <consortium name="The Broad Institute Genome Sequencing Center for Infectious Disease"/>
            <person name="Wu L."/>
            <person name="Ma J."/>
        </authorList>
    </citation>
    <scope>NUCLEOTIDE SEQUENCE [LARGE SCALE GENOMIC DNA]</scope>
    <source>
        <strain evidence="5">JCM 16702</strain>
    </source>
</reference>
<sequence>MARPRDPRRRAELLDAVVAYLTDHGLSTLSMRPLAQHLGHSTRVLTHHFADKQDLLGQVLARLDEQQRERLRALPGWDGERSMGDIVRDTWRWQLREDNLPFIRLVHEIEGLAAGGRLAGQVTRLLADRVEFVAESFRVRGVPADLARHYATVQNAAFAGLQLDFLNTGDRERAEAGVEWLAEQADRWIAEARARTAAG</sequence>
<protein>
    <submittedName>
        <fullName evidence="4">TetR/AcrR family transcriptional regulator</fullName>
    </submittedName>
</protein>
<dbReference type="Gene3D" id="1.10.357.10">
    <property type="entry name" value="Tetracycline Repressor, domain 2"/>
    <property type="match status" value="1"/>
</dbReference>
<keyword evidence="5" id="KW-1185">Reference proteome</keyword>
<feature type="domain" description="HTH tetR-type" evidence="3">
    <location>
        <begin position="7"/>
        <end position="67"/>
    </location>
</feature>
<proteinExistence type="predicted"/>
<feature type="DNA-binding region" description="H-T-H motif" evidence="2">
    <location>
        <begin position="30"/>
        <end position="49"/>
    </location>
</feature>
<dbReference type="Proteomes" id="UP001500683">
    <property type="component" value="Unassembled WGS sequence"/>
</dbReference>
<dbReference type="SUPFAM" id="SSF46689">
    <property type="entry name" value="Homeodomain-like"/>
    <property type="match status" value="1"/>
</dbReference>
<evidence type="ECO:0000313" key="4">
    <source>
        <dbReference type="EMBL" id="GAA4070735.1"/>
    </source>
</evidence>
<name>A0ABP7VMW6_9ACTN</name>
<dbReference type="PROSITE" id="PS50977">
    <property type="entry name" value="HTH_TETR_2"/>
    <property type="match status" value="1"/>
</dbReference>
<comment type="caution">
    <text evidence="4">The sequence shown here is derived from an EMBL/GenBank/DDBJ whole genome shotgun (WGS) entry which is preliminary data.</text>
</comment>
<evidence type="ECO:0000256" key="1">
    <source>
        <dbReference type="ARBA" id="ARBA00023125"/>
    </source>
</evidence>
<keyword evidence="1 2" id="KW-0238">DNA-binding</keyword>
<dbReference type="EMBL" id="BAAAZG010000016">
    <property type="protein sequence ID" value="GAA4070735.1"/>
    <property type="molecule type" value="Genomic_DNA"/>
</dbReference>
<dbReference type="InterPro" id="IPR009057">
    <property type="entry name" value="Homeodomain-like_sf"/>
</dbReference>
<evidence type="ECO:0000259" key="3">
    <source>
        <dbReference type="PROSITE" id="PS50977"/>
    </source>
</evidence>
<dbReference type="InterPro" id="IPR001647">
    <property type="entry name" value="HTH_TetR"/>
</dbReference>
<accession>A0ABP7VMW6</accession>
<evidence type="ECO:0000256" key="2">
    <source>
        <dbReference type="PROSITE-ProRule" id="PRU00335"/>
    </source>
</evidence>
<dbReference type="Pfam" id="PF00440">
    <property type="entry name" value="TetR_N"/>
    <property type="match status" value="1"/>
</dbReference>
<gene>
    <name evidence="4" type="ORF">GCM10022214_28060</name>
</gene>